<accession>A0A427XKX8</accession>
<dbReference type="CDD" id="cd08946">
    <property type="entry name" value="SDR_e"/>
    <property type="match status" value="1"/>
</dbReference>
<dbReference type="OrthoDB" id="202470at2759"/>
<keyword evidence="2" id="KW-0560">Oxidoreductase</keyword>
<evidence type="ECO:0000259" key="4">
    <source>
        <dbReference type="Pfam" id="PF01370"/>
    </source>
</evidence>
<dbReference type="Gene3D" id="3.40.50.720">
    <property type="entry name" value="NAD(P)-binding Rossmann-like Domain"/>
    <property type="match status" value="1"/>
</dbReference>
<dbReference type="Pfam" id="PF01370">
    <property type="entry name" value="Epimerase"/>
    <property type="match status" value="1"/>
</dbReference>
<dbReference type="RefSeq" id="XP_028474682.1">
    <property type="nucleotide sequence ID" value="XM_028617375.1"/>
</dbReference>
<keyword evidence="3" id="KW-0520">NAD</keyword>
<dbReference type="PANTHER" id="PTHR43103">
    <property type="entry name" value="NUCLEOSIDE-DIPHOSPHATE-SUGAR EPIMERASE"/>
    <property type="match status" value="1"/>
</dbReference>
<dbReference type="GO" id="GO:0016491">
    <property type="term" value="F:oxidoreductase activity"/>
    <property type="evidence" value="ECO:0007669"/>
    <property type="project" value="UniProtKB-KW"/>
</dbReference>
<dbReference type="EMBL" id="RSCE01000010">
    <property type="protein sequence ID" value="RSH79535.1"/>
    <property type="molecule type" value="Genomic_DNA"/>
</dbReference>
<gene>
    <name evidence="5" type="ORF">EHS24_001587</name>
</gene>
<dbReference type="SUPFAM" id="SSF51735">
    <property type="entry name" value="NAD(P)-binding Rossmann-fold domains"/>
    <property type="match status" value="1"/>
</dbReference>
<comment type="similarity">
    <text evidence="1">Belongs to the NAD(P)-dependent epimerase/dehydratase family.</text>
</comment>
<evidence type="ECO:0000256" key="3">
    <source>
        <dbReference type="ARBA" id="ARBA00023027"/>
    </source>
</evidence>
<dbReference type="InterPro" id="IPR001509">
    <property type="entry name" value="Epimerase_deHydtase"/>
</dbReference>
<keyword evidence="6" id="KW-1185">Reference proteome</keyword>
<dbReference type="Proteomes" id="UP000279236">
    <property type="component" value="Unassembled WGS sequence"/>
</dbReference>
<dbReference type="STRING" id="105984.A0A427XKX8"/>
<evidence type="ECO:0000256" key="1">
    <source>
        <dbReference type="ARBA" id="ARBA00007637"/>
    </source>
</evidence>
<organism evidence="5 6">
    <name type="scientific">Apiotrichum porosum</name>
    <dbReference type="NCBI Taxonomy" id="105984"/>
    <lineage>
        <taxon>Eukaryota</taxon>
        <taxon>Fungi</taxon>
        <taxon>Dikarya</taxon>
        <taxon>Basidiomycota</taxon>
        <taxon>Agaricomycotina</taxon>
        <taxon>Tremellomycetes</taxon>
        <taxon>Trichosporonales</taxon>
        <taxon>Trichosporonaceae</taxon>
        <taxon>Apiotrichum</taxon>
    </lineage>
</organism>
<dbReference type="InterPro" id="IPR036291">
    <property type="entry name" value="NAD(P)-bd_dom_sf"/>
</dbReference>
<feature type="domain" description="NAD-dependent epimerase/dehydratase" evidence="4">
    <location>
        <begin position="3"/>
        <end position="183"/>
    </location>
</feature>
<protein>
    <recommendedName>
        <fullName evidence="4">NAD-dependent epimerase/dehydratase domain-containing protein</fullName>
    </recommendedName>
</protein>
<evidence type="ECO:0000256" key="2">
    <source>
        <dbReference type="ARBA" id="ARBA00023002"/>
    </source>
</evidence>
<comment type="caution">
    <text evidence="5">The sequence shown here is derived from an EMBL/GenBank/DDBJ whole genome shotgun (WGS) entry which is preliminary data.</text>
</comment>
<proteinExistence type="inferred from homology"/>
<dbReference type="PANTHER" id="PTHR43103:SF5">
    <property type="entry name" value="4-EPIMERASE, PUTATIVE (AFU_ORTHOLOGUE AFUA_7G00360)-RELATED"/>
    <property type="match status" value="1"/>
</dbReference>
<evidence type="ECO:0000313" key="5">
    <source>
        <dbReference type="EMBL" id="RSH79535.1"/>
    </source>
</evidence>
<reference evidence="5 6" key="1">
    <citation type="submission" date="2018-11" db="EMBL/GenBank/DDBJ databases">
        <title>Genome sequence of Apiotrichum porosum DSM 27194.</title>
        <authorList>
            <person name="Aliyu H."/>
            <person name="Gorte O."/>
            <person name="Ochsenreither K."/>
        </authorList>
    </citation>
    <scope>NUCLEOTIDE SEQUENCE [LARGE SCALE GENOMIC DNA]</scope>
    <source>
        <strain evidence="5 6">DSM 27194</strain>
    </source>
</reference>
<dbReference type="AlphaFoldDB" id="A0A427XKX8"/>
<dbReference type="GeneID" id="39586130"/>
<sequence>MHIILTGAAGIVGSHTLKYLLARGHSVDAIDIVPIAPTVLDAIPKEASERLRTHVADLVDLSKFEAIVKAAGHVDGVIHNGGIPNPLNNDPRVVYNTNVTSNYNVLQTCAKYGIFRIAQASSVNAYGMSFTPEGHKFWDELPMNEQSPARPEDPYATSKIACEEQANAICRFYNGMRIASLRYHACWPDYETATQCARYQSLFGWVSLESCASAALAAITSEGWDKHEVFNLVAPEICWEGGKDPESRFNGEMLDSLALLEANWQGRYSGVDKSWWASNPRRGFWDCTKAERLLQWKHEG</sequence>
<name>A0A427XKX8_9TREE</name>
<evidence type="ECO:0000313" key="6">
    <source>
        <dbReference type="Proteomes" id="UP000279236"/>
    </source>
</evidence>